<dbReference type="EMBL" id="JANEYG010000006">
    <property type="protein sequence ID" value="KAJ8922630.1"/>
    <property type="molecule type" value="Genomic_DNA"/>
</dbReference>
<dbReference type="AlphaFoldDB" id="A0AAV8W7K1"/>
<evidence type="ECO:0000259" key="3">
    <source>
        <dbReference type="PROSITE" id="PS51304"/>
    </source>
</evidence>
<organism evidence="4 5">
    <name type="scientific">Exocentrus adspersus</name>
    <dbReference type="NCBI Taxonomy" id="1586481"/>
    <lineage>
        <taxon>Eukaryota</taxon>
        <taxon>Metazoa</taxon>
        <taxon>Ecdysozoa</taxon>
        <taxon>Arthropoda</taxon>
        <taxon>Hexapoda</taxon>
        <taxon>Insecta</taxon>
        <taxon>Pterygota</taxon>
        <taxon>Neoptera</taxon>
        <taxon>Endopterygota</taxon>
        <taxon>Coleoptera</taxon>
        <taxon>Polyphaga</taxon>
        <taxon>Cucujiformia</taxon>
        <taxon>Chrysomeloidea</taxon>
        <taxon>Cerambycidae</taxon>
        <taxon>Lamiinae</taxon>
        <taxon>Acanthocinini</taxon>
        <taxon>Exocentrus</taxon>
    </lineage>
</organism>
<evidence type="ECO:0000313" key="5">
    <source>
        <dbReference type="Proteomes" id="UP001159042"/>
    </source>
</evidence>
<dbReference type="PANTHER" id="PTHR11346">
    <property type="entry name" value="GALECTIN"/>
    <property type="match status" value="1"/>
</dbReference>
<name>A0AAV8W7K1_9CUCU</name>
<evidence type="ECO:0000313" key="4">
    <source>
        <dbReference type="EMBL" id="KAJ8922630.1"/>
    </source>
</evidence>
<evidence type="ECO:0000256" key="2">
    <source>
        <dbReference type="SAM" id="MobiDB-lite"/>
    </source>
</evidence>
<feature type="region of interest" description="Disordered" evidence="2">
    <location>
        <begin position="356"/>
        <end position="499"/>
    </location>
</feature>
<dbReference type="InterPro" id="IPR001079">
    <property type="entry name" value="Galectin_CRD"/>
</dbReference>
<keyword evidence="1" id="KW-0430">Lectin</keyword>
<keyword evidence="5" id="KW-1185">Reference proteome</keyword>
<feature type="compositionally biased region" description="Polar residues" evidence="2">
    <location>
        <begin position="425"/>
        <end position="437"/>
    </location>
</feature>
<dbReference type="InterPro" id="IPR013320">
    <property type="entry name" value="ConA-like_dom_sf"/>
</dbReference>
<feature type="domain" description="Galectin" evidence="3">
    <location>
        <begin position="205"/>
        <end position="337"/>
    </location>
</feature>
<dbReference type="GO" id="GO:0016936">
    <property type="term" value="F:galactoside binding"/>
    <property type="evidence" value="ECO:0007669"/>
    <property type="project" value="TreeGrafter"/>
</dbReference>
<dbReference type="GO" id="GO:0030246">
    <property type="term" value="F:carbohydrate binding"/>
    <property type="evidence" value="ECO:0007669"/>
    <property type="project" value="UniProtKB-KW"/>
</dbReference>
<dbReference type="Pfam" id="PF00337">
    <property type="entry name" value="Gal-bind_lectin"/>
    <property type="match status" value="2"/>
</dbReference>
<feature type="compositionally biased region" description="Basic and acidic residues" evidence="2">
    <location>
        <begin position="475"/>
        <end position="488"/>
    </location>
</feature>
<sequence length="552" mass="62804">MTMDEAVEAYDYLVVQCEDKTSQLSHLEHLPNALQAGSCISIRGLIKPDCTRFAINLLCGQAKDSDIAVHINPRISQRYVVRNSRIRGKWSEEETTCITKFELARSKKFHVDIVASEKEFLVSMNGKHVCAYVFRVVLAKITTLQVEGMVDIDDVQYKKVQIYPQIEGYNVTYTVPTGDGRGKDAVQQLRCSSSELDCASDEVPVTALLPKGFQKHWQLVISGRVKILPYSFYINLQKGSQLWPHPVVPLHLNPRFGKNSFIRNSWHNGKWGKEECSPSFPFIPGQPFNLAISRNEDNFAVWVDGKLSGEFLYRDKVEDIDTVYIHGDVTIKSMYMREGNDKYFRPSPKREVVLRPNDYLKQRQEKEEKTQILEPSESFHGSFIGIQEADETIHTSDPSRDNQEREDSSRPNEYFMRSHQEKETSQTSEPSKYFSESQEVEEMEASASDEYFSMSQETLEGLQTSEIGKYLSLSGEKETSQSQQKEKASQTQAKGISQDEAKGILQVQAREISQVPKKEISQVQATEISQVPKKDEGSQSEETEEDSGTIKL</sequence>
<dbReference type="Gene3D" id="2.60.120.200">
    <property type="match status" value="2"/>
</dbReference>
<feature type="region of interest" description="Disordered" evidence="2">
    <location>
        <begin position="512"/>
        <end position="552"/>
    </location>
</feature>
<feature type="domain" description="Galectin" evidence="3">
    <location>
        <begin position="26"/>
        <end position="158"/>
    </location>
</feature>
<gene>
    <name evidence="4" type="ORF">NQ315_007662</name>
</gene>
<dbReference type="SMART" id="SM00276">
    <property type="entry name" value="GLECT"/>
    <property type="match status" value="2"/>
</dbReference>
<comment type="caution">
    <text evidence="4">The sequence shown here is derived from an EMBL/GenBank/DDBJ whole genome shotgun (WGS) entry which is preliminary data.</text>
</comment>
<dbReference type="Proteomes" id="UP001159042">
    <property type="component" value="Unassembled WGS sequence"/>
</dbReference>
<feature type="compositionally biased region" description="Polar residues" evidence="2">
    <location>
        <begin position="453"/>
        <end position="466"/>
    </location>
</feature>
<feature type="compositionally biased region" description="Basic and acidic residues" evidence="2">
    <location>
        <begin position="356"/>
        <end position="371"/>
    </location>
</feature>
<reference evidence="4 5" key="1">
    <citation type="journal article" date="2023" name="Insect Mol. Biol.">
        <title>Genome sequencing provides insights into the evolution of gene families encoding plant cell wall-degrading enzymes in longhorned beetles.</title>
        <authorList>
            <person name="Shin N.R."/>
            <person name="Okamura Y."/>
            <person name="Kirsch R."/>
            <person name="Pauchet Y."/>
        </authorList>
    </citation>
    <scope>NUCLEOTIDE SEQUENCE [LARGE SCALE GENOMIC DNA]</scope>
    <source>
        <strain evidence="4">EAD_L_NR</strain>
    </source>
</reference>
<feature type="compositionally biased region" description="Acidic residues" evidence="2">
    <location>
        <begin position="538"/>
        <end position="552"/>
    </location>
</feature>
<dbReference type="PANTHER" id="PTHR11346:SF176">
    <property type="entry name" value="32 KDA BETA-GALACTOSIDE-BINDING LECTIN LEC-3"/>
    <property type="match status" value="1"/>
</dbReference>
<accession>A0AAV8W7K1</accession>
<feature type="compositionally biased region" description="Basic and acidic residues" evidence="2">
    <location>
        <begin position="391"/>
        <end position="424"/>
    </location>
</feature>
<dbReference type="SUPFAM" id="SSF49899">
    <property type="entry name" value="Concanavalin A-like lectins/glucanases"/>
    <property type="match status" value="2"/>
</dbReference>
<dbReference type="PROSITE" id="PS51304">
    <property type="entry name" value="GALECTIN"/>
    <property type="match status" value="2"/>
</dbReference>
<dbReference type="InterPro" id="IPR044156">
    <property type="entry name" value="Galectin-like"/>
</dbReference>
<evidence type="ECO:0000256" key="1">
    <source>
        <dbReference type="ARBA" id="ARBA00022734"/>
    </source>
</evidence>
<dbReference type="CDD" id="cd00070">
    <property type="entry name" value="GLECT"/>
    <property type="match status" value="2"/>
</dbReference>
<protein>
    <recommendedName>
        <fullName evidence="3">Galectin domain-containing protein</fullName>
    </recommendedName>
</protein>
<dbReference type="SMART" id="SM00908">
    <property type="entry name" value="Gal-bind_lectin"/>
    <property type="match status" value="2"/>
</dbReference>
<proteinExistence type="predicted"/>